<feature type="binding site" evidence="8">
    <location>
        <begin position="297"/>
        <end position="299"/>
    </location>
    <ligand>
        <name>ATP</name>
        <dbReference type="ChEBI" id="CHEBI:30616"/>
    </ligand>
</feature>
<dbReference type="RefSeq" id="WP_413267157.1">
    <property type="nucleotide sequence ID" value="NZ_JBHFNR010000256.1"/>
</dbReference>
<evidence type="ECO:0000256" key="4">
    <source>
        <dbReference type="ARBA" id="ARBA00022840"/>
    </source>
</evidence>
<comment type="caution">
    <text evidence="8">Lacks conserved residue(s) required for the propagation of feature annotation.</text>
</comment>
<comment type="similarity">
    <text evidence="1 8 9">Belongs to the class-I aminoacyl-tRNA synthetase family.</text>
</comment>
<feature type="binding site" evidence="8">
    <location>
        <position position="285"/>
    </location>
    <ligand>
        <name>L-tryptophan</name>
        <dbReference type="ChEBI" id="CHEBI:57912"/>
    </ligand>
</feature>
<dbReference type="Gene3D" id="1.10.240.10">
    <property type="entry name" value="Tyrosyl-Transfer RNA Synthetase"/>
    <property type="match status" value="1"/>
</dbReference>
<organism evidence="10 11">
    <name type="scientific">Floridaenema flaviceps BLCC-F50</name>
    <dbReference type="NCBI Taxonomy" id="3153642"/>
    <lineage>
        <taxon>Bacteria</taxon>
        <taxon>Bacillati</taxon>
        <taxon>Cyanobacteriota</taxon>
        <taxon>Cyanophyceae</taxon>
        <taxon>Oscillatoriophycideae</taxon>
        <taxon>Aerosakkonematales</taxon>
        <taxon>Aerosakkonemataceae</taxon>
        <taxon>Floridanema</taxon>
        <taxon>Floridanema flaviceps</taxon>
    </lineage>
</organism>
<keyword evidence="3 8" id="KW-0547">Nucleotide-binding</keyword>
<reference evidence="10 11" key="1">
    <citation type="submission" date="2024-09" db="EMBL/GenBank/DDBJ databases">
        <title>Floridaenema gen nov. (Aerosakkonemataceae, Aerosakkonematales ord. nov., Cyanobacteria) from benthic tropical and subtropical fresh waters, with the description of four new species.</title>
        <authorList>
            <person name="Moretto J.A."/>
            <person name="Berthold D.E."/>
            <person name="Lefler F.W."/>
            <person name="Huang I.-S."/>
            <person name="Laughinghouse H. IV."/>
        </authorList>
    </citation>
    <scope>NUCLEOTIDE SEQUENCE [LARGE SCALE GENOMIC DNA]</scope>
    <source>
        <strain evidence="10 11">BLCC-F50</strain>
    </source>
</reference>
<keyword evidence="4 8" id="KW-0067">ATP-binding</keyword>
<feature type="binding site" evidence="8">
    <location>
        <begin position="168"/>
        <end position="169"/>
    </location>
    <ligand>
        <name>ATP</name>
        <dbReference type="ChEBI" id="CHEBI:30616"/>
    </ligand>
</feature>
<dbReference type="Proteomes" id="UP001576784">
    <property type="component" value="Unassembled WGS sequence"/>
</dbReference>
<feature type="short sequence motif" description="'KMSKS' region" evidence="8">
    <location>
        <begin position="345"/>
        <end position="349"/>
    </location>
</feature>
<comment type="subcellular location">
    <subcellularLocation>
        <location evidence="8">Cytoplasm</location>
    </subcellularLocation>
</comment>
<evidence type="ECO:0000256" key="1">
    <source>
        <dbReference type="ARBA" id="ARBA00005594"/>
    </source>
</evidence>
<dbReference type="SUPFAM" id="SSF52374">
    <property type="entry name" value="Nucleotidylyl transferase"/>
    <property type="match status" value="1"/>
</dbReference>
<keyword evidence="8" id="KW-0963">Cytoplasm</keyword>
<feature type="binding site" evidence="8">
    <location>
        <begin position="345"/>
        <end position="349"/>
    </location>
    <ligand>
        <name>ATP</name>
        <dbReference type="ChEBI" id="CHEBI:30616"/>
    </ligand>
</feature>
<comment type="subunit">
    <text evidence="8">Homodimer.</text>
</comment>
<dbReference type="InterPro" id="IPR050203">
    <property type="entry name" value="Trp-tRNA_synthetase"/>
</dbReference>
<keyword evidence="5 8" id="KW-0648">Protein biosynthesis</keyword>
<dbReference type="Pfam" id="PF00579">
    <property type="entry name" value="tRNA-synt_1b"/>
    <property type="match status" value="1"/>
</dbReference>
<dbReference type="InterPro" id="IPR001412">
    <property type="entry name" value="aa-tRNA-synth_I_CS"/>
</dbReference>
<evidence type="ECO:0000256" key="7">
    <source>
        <dbReference type="ARBA" id="ARBA00049929"/>
    </source>
</evidence>
<dbReference type="InterPro" id="IPR002305">
    <property type="entry name" value="aa-tRNA-synth_Ic"/>
</dbReference>
<keyword evidence="6 8" id="KW-0030">Aminoacyl-tRNA synthetase</keyword>
<dbReference type="HAMAP" id="MF_00140_B">
    <property type="entry name" value="Trp_tRNA_synth_B"/>
    <property type="match status" value="1"/>
</dbReference>
<dbReference type="GO" id="GO:0004830">
    <property type="term" value="F:tryptophan-tRNA ligase activity"/>
    <property type="evidence" value="ECO:0007669"/>
    <property type="project" value="UniProtKB-EC"/>
</dbReference>
<dbReference type="NCBIfam" id="TIGR00233">
    <property type="entry name" value="trpS"/>
    <property type="match status" value="1"/>
</dbReference>
<keyword evidence="2 8" id="KW-0436">Ligase</keyword>
<keyword evidence="11" id="KW-1185">Reference proteome</keyword>
<accession>A0ABV4Y1D9</accession>
<evidence type="ECO:0000313" key="11">
    <source>
        <dbReference type="Proteomes" id="UP001576784"/>
    </source>
</evidence>
<evidence type="ECO:0000256" key="2">
    <source>
        <dbReference type="ARBA" id="ARBA00022598"/>
    </source>
</evidence>
<dbReference type="PANTHER" id="PTHR43766">
    <property type="entry name" value="TRYPTOPHAN--TRNA LIGASE, MITOCHONDRIAL"/>
    <property type="match status" value="1"/>
</dbReference>
<dbReference type="PANTHER" id="PTHR43766:SF1">
    <property type="entry name" value="TRYPTOPHAN--TRNA LIGASE, MITOCHONDRIAL"/>
    <property type="match status" value="1"/>
</dbReference>
<sequence>MTDAALLREKKFPHNVVYEFDRSKQIRTFILESSHRALIFVCEDNLGSEEALLDLSVLEKLLESSPVTYNPGGVVDALSLVAKGNIERVILDESVFDRDVVYLQTVGRNAAIEIRPDDLRKILADLGFDSESDKPKLISYDFGYAASDDSSKHRVISGIQPSGDMTLGNYLGAIINWKKQIEKYDENFFFLADLHSLTVLPDPADLRNRIRQTVMTLIACGLDLEKAALFRQSDLGGYHAELAWVFSCLTPEGRLEQMTQFKDKAQKQQMVGAGLKTYPILMAADISLYQATLVPVGEDQRQHLELCREIVRRFNNRYGYTMPVPQPKVPEVLARVMSLTDGTKKMSKSDENRDSCIYLLDSPDEINRKIKRAKTDPNPTLSFDENRPEVFNLLSIYQVLSGKEKEAVEANFEGKGAAALKKELTELLVEDLKPIREKYNELTTNPSLVDAVLQKGKERVETIAKQTLAIAKQRVGL</sequence>
<evidence type="ECO:0000256" key="5">
    <source>
        <dbReference type="ARBA" id="ARBA00022917"/>
    </source>
</evidence>
<dbReference type="PROSITE" id="PS00178">
    <property type="entry name" value="AA_TRNA_LIGASE_I"/>
    <property type="match status" value="1"/>
</dbReference>
<evidence type="ECO:0000313" key="10">
    <source>
        <dbReference type="EMBL" id="MFB2897545.1"/>
    </source>
</evidence>
<feature type="binding site" evidence="8">
    <location>
        <position position="336"/>
    </location>
    <ligand>
        <name>ATP</name>
        <dbReference type="ChEBI" id="CHEBI:30616"/>
    </ligand>
</feature>
<evidence type="ECO:0000256" key="6">
    <source>
        <dbReference type="ARBA" id="ARBA00023146"/>
    </source>
</evidence>
<dbReference type="EC" id="6.1.1.2" evidence="8"/>
<gene>
    <name evidence="8 10" type="primary">trpS</name>
    <name evidence="10" type="ORF">ACE1CI_31895</name>
</gene>
<dbReference type="PRINTS" id="PR01039">
    <property type="entry name" value="TRNASYNTHTRP"/>
</dbReference>
<dbReference type="InterPro" id="IPR024109">
    <property type="entry name" value="Trp-tRNA-ligase_bac-type"/>
</dbReference>
<dbReference type="CDD" id="cd00806">
    <property type="entry name" value="TrpRS_core"/>
    <property type="match status" value="1"/>
</dbReference>
<evidence type="ECO:0000256" key="8">
    <source>
        <dbReference type="HAMAP-Rule" id="MF_00140"/>
    </source>
</evidence>
<protein>
    <recommendedName>
        <fullName evidence="8">Tryptophan--tRNA ligase</fullName>
        <ecNumber evidence="8">6.1.1.2</ecNumber>
    </recommendedName>
    <alternativeName>
        <fullName evidence="8">Tryptophanyl-tRNA synthetase</fullName>
        <shortName evidence="8">TrpRS</shortName>
    </alternativeName>
</protein>
<comment type="caution">
    <text evidence="10">The sequence shown here is derived from an EMBL/GenBank/DDBJ whole genome shotgun (WGS) entry which is preliminary data.</text>
</comment>
<evidence type="ECO:0000256" key="3">
    <source>
        <dbReference type="ARBA" id="ARBA00022741"/>
    </source>
</evidence>
<evidence type="ECO:0000256" key="9">
    <source>
        <dbReference type="RuleBase" id="RU363036"/>
    </source>
</evidence>
<dbReference type="InterPro" id="IPR002306">
    <property type="entry name" value="Trp-tRNA-ligase"/>
</dbReference>
<dbReference type="InterPro" id="IPR014729">
    <property type="entry name" value="Rossmann-like_a/b/a_fold"/>
</dbReference>
<comment type="function">
    <text evidence="8">Catalyzes the attachment of tryptophan to tRNA(Trp).</text>
</comment>
<feature type="binding site" evidence="8">
    <location>
        <begin position="160"/>
        <end position="162"/>
    </location>
    <ligand>
        <name>ATP</name>
        <dbReference type="ChEBI" id="CHEBI:30616"/>
    </ligand>
</feature>
<name>A0ABV4Y1D9_9CYAN</name>
<dbReference type="Gene3D" id="3.40.50.620">
    <property type="entry name" value="HUPs"/>
    <property type="match status" value="1"/>
</dbReference>
<dbReference type="EMBL" id="JBHFNR010000256">
    <property type="protein sequence ID" value="MFB2897545.1"/>
    <property type="molecule type" value="Genomic_DNA"/>
</dbReference>
<proteinExistence type="inferred from homology"/>
<comment type="catalytic activity">
    <reaction evidence="7 8">
        <text>tRNA(Trp) + L-tryptophan + ATP = L-tryptophyl-tRNA(Trp) + AMP + diphosphate + H(+)</text>
        <dbReference type="Rhea" id="RHEA:24080"/>
        <dbReference type="Rhea" id="RHEA-COMP:9671"/>
        <dbReference type="Rhea" id="RHEA-COMP:9705"/>
        <dbReference type="ChEBI" id="CHEBI:15378"/>
        <dbReference type="ChEBI" id="CHEBI:30616"/>
        <dbReference type="ChEBI" id="CHEBI:33019"/>
        <dbReference type="ChEBI" id="CHEBI:57912"/>
        <dbReference type="ChEBI" id="CHEBI:78442"/>
        <dbReference type="ChEBI" id="CHEBI:78535"/>
        <dbReference type="ChEBI" id="CHEBI:456215"/>
        <dbReference type="EC" id="6.1.1.2"/>
    </reaction>
</comment>